<feature type="transmembrane region" description="Helical" evidence="13">
    <location>
        <begin position="608"/>
        <end position="626"/>
    </location>
</feature>
<accession>A0A8H6RSR7</accession>
<dbReference type="PROSITE" id="PS50850">
    <property type="entry name" value="MFS"/>
    <property type="match status" value="1"/>
</dbReference>
<feature type="transmembrane region" description="Helical" evidence="13">
    <location>
        <begin position="177"/>
        <end position="199"/>
    </location>
</feature>
<proteinExistence type="inferred from homology"/>
<evidence type="ECO:0000256" key="6">
    <source>
        <dbReference type="ARBA" id="ARBA00023136"/>
    </source>
</evidence>
<protein>
    <recommendedName>
        <fullName evidence="10">Cercosporin MFS transporter CTB4</fullName>
    </recommendedName>
    <alternativeName>
        <fullName evidence="11">Cercosporin toxin biosynthesis cluster protein 4</fullName>
    </alternativeName>
</protein>
<dbReference type="InterPro" id="IPR011701">
    <property type="entry name" value="MFS"/>
</dbReference>
<keyword evidence="2" id="KW-0813">Transport</keyword>
<keyword evidence="3" id="KW-1003">Cell membrane</keyword>
<feature type="domain" description="Major facilitator superfamily (MFS) profile" evidence="14">
    <location>
        <begin position="49"/>
        <end position="480"/>
    </location>
</feature>
<evidence type="ECO:0000313" key="15">
    <source>
        <dbReference type="EMBL" id="KAF7196238.1"/>
    </source>
</evidence>
<evidence type="ECO:0000256" key="1">
    <source>
        <dbReference type="ARBA" id="ARBA00004651"/>
    </source>
</evidence>
<dbReference type="CDD" id="cd17323">
    <property type="entry name" value="MFS_Tpo1_MDR_like"/>
    <property type="match status" value="1"/>
</dbReference>
<comment type="subcellular location">
    <subcellularLocation>
        <location evidence="1">Cell membrane</location>
        <topology evidence="1">Multi-pass membrane protein</topology>
    </subcellularLocation>
</comment>
<comment type="similarity">
    <text evidence="7">Belongs to the major facilitator superfamily. CAR1 family.</text>
</comment>
<evidence type="ECO:0000256" key="3">
    <source>
        <dbReference type="ARBA" id="ARBA00022475"/>
    </source>
</evidence>
<dbReference type="AlphaFoldDB" id="A0A8H6RSR7"/>
<feature type="transmembrane region" description="Helical" evidence="13">
    <location>
        <begin position="362"/>
        <end position="379"/>
    </location>
</feature>
<gene>
    <name evidence="15" type="ORF">HII31_02305</name>
</gene>
<evidence type="ECO:0000256" key="2">
    <source>
        <dbReference type="ARBA" id="ARBA00022448"/>
    </source>
</evidence>
<dbReference type="Pfam" id="PF07690">
    <property type="entry name" value="MFS_1"/>
    <property type="match status" value="1"/>
</dbReference>
<dbReference type="EMBL" id="JABCIY010000027">
    <property type="protein sequence ID" value="KAF7196238.1"/>
    <property type="molecule type" value="Genomic_DNA"/>
</dbReference>
<keyword evidence="4 13" id="KW-0812">Transmembrane</keyword>
<comment type="similarity">
    <text evidence="8">Belongs to the major facilitator superfamily. DHA1 family. Polyamines/proton antiporter (TC 2.A.1.2.16) subfamily.</text>
</comment>
<feature type="transmembrane region" description="Helical" evidence="13">
    <location>
        <begin position="144"/>
        <end position="165"/>
    </location>
</feature>
<keyword evidence="5 13" id="KW-1133">Transmembrane helix</keyword>
<feature type="region of interest" description="Disordered" evidence="12">
    <location>
        <begin position="521"/>
        <end position="549"/>
    </location>
</feature>
<dbReference type="SUPFAM" id="SSF103473">
    <property type="entry name" value="MFS general substrate transporter"/>
    <property type="match status" value="1"/>
</dbReference>
<evidence type="ECO:0000256" key="5">
    <source>
        <dbReference type="ARBA" id="ARBA00022989"/>
    </source>
</evidence>
<dbReference type="Pfam" id="PF00149">
    <property type="entry name" value="Metallophos"/>
    <property type="match status" value="1"/>
</dbReference>
<keyword evidence="6 13" id="KW-0472">Membrane</keyword>
<feature type="transmembrane region" description="Helical" evidence="13">
    <location>
        <begin position="450"/>
        <end position="474"/>
    </location>
</feature>
<feature type="transmembrane region" description="Helical" evidence="13">
    <location>
        <begin position="320"/>
        <end position="342"/>
    </location>
</feature>
<dbReference type="OrthoDB" id="10267127at2759"/>
<organism evidence="15 16">
    <name type="scientific">Pseudocercospora fuligena</name>
    <dbReference type="NCBI Taxonomy" id="685502"/>
    <lineage>
        <taxon>Eukaryota</taxon>
        <taxon>Fungi</taxon>
        <taxon>Dikarya</taxon>
        <taxon>Ascomycota</taxon>
        <taxon>Pezizomycotina</taxon>
        <taxon>Dothideomycetes</taxon>
        <taxon>Dothideomycetidae</taxon>
        <taxon>Mycosphaerellales</taxon>
        <taxon>Mycosphaerellaceae</taxon>
        <taxon>Pseudocercospora</taxon>
    </lineage>
</organism>
<feature type="transmembrane region" description="Helical" evidence="13">
    <location>
        <begin position="385"/>
        <end position="410"/>
    </location>
</feature>
<evidence type="ECO:0000256" key="7">
    <source>
        <dbReference type="ARBA" id="ARBA00038347"/>
    </source>
</evidence>
<dbReference type="Proteomes" id="UP000660729">
    <property type="component" value="Unassembled WGS sequence"/>
</dbReference>
<keyword evidence="16" id="KW-1185">Reference proteome</keyword>
<dbReference type="InterPro" id="IPR036259">
    <property type="entry name" value="MFS_trans_sf"/>
</dbReference>
<comment type="caution">
    <text evidence="15">The sequence shown here is derived from an EMBL/GenBank/DDBJ whole genome shotgun (WGS) entry which is preliminary data.</text>
</comment>
<dbReference type="InterPro" id="IPR029052">
    <property type="entry name" value="Metallo-depent_PP-like"/>
</dbReference>
<evidence type="ECO:0000313" key="16">
    <source>
        <dbReference type="Proteomes" id="UP000660729"/>
    </source>
</evidence>
<dbReference type="GO" id="GO:0016787">
    <property type="term" value="F:hydrolase activity"/>
    <property type="evidence" value="ECO:0007669"/>
    <property type="project" value="InterPro"/>
</dbReference>
<dbReference type="PANTHER" id="PTHR23502:SF186">
    <property type="entry name" value="MAJOR FACILITATOR SUPERFAMILY (MFS) PROFILE DOMAIN-CONTAINING PROTEIN"/>
    <property type="match status" value="1"/>
</dbReference>
<dbReference type="GO" id="GO:0005886">
    <property type="term" value="C:plasma membrane"/>
    <property type="evidence" value="ECO:0007669"/>
    <property type="project" value="UniProtKB-SubCell"/>
</dbReference>
<dbReference type="PANTHER" id="PTHR23502">
    <property type="entry name" value="MAJOR FACILITATOR SUPERFAMILY"/>
    <property type="match status" value="1"/>
</dbReference>
<feature type="transmembrane region" description="Helical" evidence="13">
    <location>
        <begin position="88"/>
        <end position="107"/>
    </location>
</feature>
<dbReference type="Gene3D" id="1.20.1250.20">
    <property type="entry name" value="MFS general substrate transporter like domains"/>
    <property type="match status" value="1"/>
</dbReference>
<feature type="transmembrane region" description="Helical" evidence="13">
    <location>
        <begin position="49"/>
        <end position="68"/>
    </location>
</feature>
<dbReference type="GO" id="GO:0022857">
    <property type="term" value="F:transmembrane transporter activity"/>
    <property type="evidence" value="ECO:0007669"/>
    <property type="project" value="InterPro"/>
</dbReference>
<evidence type="ECO:0000256" key="13">
    <source>
        <dbReference type="SAM" id="Phobius"/>
    </source>
</evidence>
<name>A0A8H6RSR7_9PEZI</name>
<feature type="transmembrane region" description="Helical" evidence="13">
    <location>
        <begin position="274"/>
        <end position="300"/>
    </location>
</feature>
<reference evidence="15" key="1">
    <citation type="submission" date="2020-04" db="EMBL/GenBank/DDBJ databases">
        <title>Draft genome resource of the tomato pathogen Pseudocercospora fuligena.</title>
        <authorList>
            <person name="Zaccaron A."/>
        </authorList>
    </citation>
    <scope>NUCLEOTIDE SEQUENCE</scope>
    <source>
        <strain evidence="15">PF001</strain>
    </source>
</reference>
<feature type="transmembrane region" description="Helical" evidence="13">
    <location>
        <begin position="119"/>
        <end position="138"/>
    </location>
</feature>
<evidence type="ECO:0000256" key="9">
    <source>
        <dbReference type="ARBA" id="ARBA00053977"/>
    </source>
</evidence>
<evidence type="ECO:0000256" key="4">
    <source>
        <dbReference type="ARBA" id="ARBA00022692"/>
    </source>
</evidence>
<evidence type="ECO:0000256" key="12">
    <source>
        <dbReference type="SAM" id="MobiDB-lite"/>
    </source>
</evidence>
<evidence type="ECO:0000259" key="14">
    <source>
        <dbReference type="PROSITE" id="PS50850"/>
    </source>
</evidence>
<dbReference type="InterPro" id="IPR004843">
    <property type="entry name" value="Calcineurin-like_PHP"/>
</dbReference>
<dbReference type="CDD" id="cd00144">
    <property type="entry name" value="MPP_PPP_family"/>
    <property type="match status" value="1"/>
</dbReference>
<dbReference type="FunFam" id="1.20.1250.20:FF:000011">
    <property type="entry name" value="MFS multidrug transporter, putative"/>
    <property type="match status" value="1"/>
</dbReference>
<dbReference type="Gene3D" id="3.60.21.10">
    <property type="match status" value="1"/>
</dbReference>
<feature type="transmembrane region" description="Helical" evidence="13">
    <location>
        <begin position="211"/>
        <end position="235"/>
    </location>
</feature>
<sequence length="980" mass="109321">MEKLIRLLDCITVRPRISSTYTADCLDRNGHAVFLQNDREDPKQWSLPIRTYITAVNMLMMFNATFASSAPTANIRGLMEHFDVSREAASLVTTLFLLGYVAGPLFWAPMSELYGRRWFFSIAMIGYIAFTFLCAFTPNFGGLLVGRFLGGTFISAIMSNAPAVAADLWSALPRGNVVAIFVMTTFAGPACGPVSSGFLELTKNWRWTFYQLLWLAGPTFALCLTLPETYGPVILTLRAKRMRAHSGFEHARPPAMMESLNARKVFHIALTRPWILLFDPLSFCSTVYMSFIYALLYMLFSVYPIIFQEHRGWNAGVGQLPFLALVIGSSVAGVIIFAETALVGKPRQLAGQAYRPEDRMRIGMIGAVTFAISLYWISWSGEYNSVHWIVPTIAGSFVGMSIGLLFFAMFCYLIDCYLVFAASVIAGNTICRSALGAATPLFTPQMYDAMGIGGAGSLLAGCATVMAPIPFIFYRYGEALRKRSKVCSVWKQAAGNMRHSEDDEESLSELKARLRAKVGQWNEQDRNRTSAATDDRSAPYEVSTSLGGEEKQPLIEQVNNRWRSEKDIGHHDTDVYAADDERDLGFCDLDNDKSCPSTLRDLSASRRFRRMIALLILSATAFYYIWSRFIQPRLSEEWAYKQGFVTQEGGTYGIAKGGHGEKDMVRIKYLESSLLPGGEGDSNGERRLVFIGDIHGCKKELLELLEKVGYNEQTDHLILVGDVVTKGPDNVGVLDELIRLNATSVRGNHEDRLLHVAKKLHMAGAHDIETTGSKGKAKDIALVKQLQPHHLQYLQAMPLMLHIPALPMASGSTKKTNSPITEHMLVVHAGLVPGVRLDKQDPYFVMNMRSINRRTHVPSALRSPSKNAKPWYDIWCWYNDRIFKKLSLTGFEAPESEMVGETEPETWFTGFWKNFFGQKKNSLRPQVVIYGHDSKAGLQINRWSKGLDSGCVGGGKLTAMVLDARGKQQLFHVGCENYRG</sequence>
<evidence type="ECO:0000256" key="8">
    <source>
        <dbReference type="ARBA" id="ARBA00038459"/>
    </source>
</evidence>
<evidence type="ECO:0000256" key="11">
    <source>
        <dbReference type="ARBA" id="ARBA00077167"/>
    </source>
</evidence>
<comment type="function">
    <text evidence="9">MFS transporter; part of the gene cluster that mediates the biosynthesis of cercosporin, a light-activated, non-host-selective toxin. The perylenequinone chromophore of cercosporin absorbs light energy to attain an electronically-activated triplet state and produces active oxygen species such as the hydroxyl radical, superoxide, hydrogen peroxide or singlet oxygen upon reaction with oxygen molecules. These reactive oxygen species cause damage to various cellular components including lipids, proteins and nucleic acids. Responsible for secretion and accumulation of cercosporin, but does not play any roles in self-protection against the toxicity of cercosporin.</text>
</comment>
<dbReference type="InterPro" id="IPR020846">
    <property type="entry name" value="MFS_dom"/>
</dbReference>
<feature type="transmembrane region" description="Helical" evidence="13">
    <location>
        <begin position="417"/>
        <end position="438"/>
    </location>
</feature>
<evidence type="ECO:0000256" key="10">
    <source>
        <dbReference type="ARBA" id="ARBA00069139"/>
    </source>
</evidence>
<dbReference type="SUPFAM" id="SSF56300">
    <property type="entry name" value="Metallo-dependent phosphatases"/>
    <property type="match status" value="1"/>
</dbReference>
<feature type="compositionally biased region" description="Basic and acidic residues" evidence="12">
    <location>
        <begin position="523"/>
        <end position="538"/>
    </location>
</feature>